<dbReference type="InterPro" id="IPR012000">
    <property type="entry name" value="Thiamin_PyroP_enz_cen_dom"/>
</dbReference>
<dbReference type="InterPro" id="IPR029061">
    <property type="entry name" value="THDP-binding"/>
</dbReference>
<dbReference type="GO" id="GO:0005948">
    <property type="term" value="C:acetolactate synthase complex"/>
    <property type="evidence" value="ECO:0007669"/>
    <property type="project" value="TreeGrafter"/>
</dbReference>
<reference evidence="7" key="1">
    <citation type="submission" date="2021-08" db="EMBL/GenBank/DDBJ databases">
        <title>Hoeflea bacterium WL0058 sp. nov., isolated from the sediment.</title>
        <authorList>
            <person name="Wang L."/>
            <person name="Zhang D."/>
        </authorList>
    </citation>
    <scope>NUCLEOTIDE SEQUENCE</scope>
    <source>
        <strain evidence="7">WL0058</strain>
    </source>
</reference>
<dbReference type="Pfam" id="PF02775">
    <property type="entry name" value="TPP_enzyme_C"/>
    <property type="match status" value="1"/>
</dbReference>
<dbReference type="InterPro" id="IPR012001">
    <property type="entry name" value="Thiamin_PyroP_enz_TPP-bd_dom"/>
</dbReference>
<keyword evidence="8" id="KW-1185">Reference proteome</keyword>
<dbReference type="Proteomes" id="UP001196509">
    <property type="component" value="Unassembled WGS sequence"/>
</dbReference>
<dbReference type="GO" id="GO:0009099">
    <property type="term" value="P:L-valine biosynthetic process"/>
    <property type="evidence" value="ECO:0007669"/>
    <property type="project" value="TreeGrafter"/>
</dbReference>
<dbReference type="GO" id="GO:0000287">
    <property type="term" value="F:magnesium ion binding"/>
    <property type="evidence" value="ECO:0007669"/>
    <property type="project" value="InterPro"/>
</dbReference>
<evidence type="ECO:0000313" key="7">
    <source>
        <dbReference type="EMBL" id="MBW8637291.1"/>
    </source>
</evidence>
<dbReference type="PANTHER" id="PTHR18968:SF120">
    <property type="entry name" value="ACETOLACTATE SYNTHASE LARGE SUBUNIT"/>
    <property type="match status" value="1"/>
</dbReference>
<accession>A0AAE2ZM37</accession>
<dbReference type="Gene3D" id="3.40.50.1220">
    <property type="entry name" value="TPP-binding domain"/>
    <property type="match status" value="1"/>
</dbReference>
<dbReference type="EMBL" id="JAICBX010000002">
    <property type="protein sequence ID" value="MBW8637291.1"/>
    <property type="molecule type" value="Genomic_DNA"/>
</dbReference>
<dbReference type="GO" id="GO:0050660">
    <property type="term" value="F:flavin adenine dinucleotide binding"/>
    <property type="evidence" value="ECO:0007669"/>
    <property type="project" value="TreeGrafter"/>
</dbReference>
<dbReference type="Gene3D" id="3.40.50.970">
    <property type="match status" value="2"/>
</dbReference>
<evidence type="ECO:0000313" key="8">
    <source>
        <dbReference type="Proteomes" id="UP001196509"/>
    </source>
</evidence>
<dbReference type="InterPro" id="IPR011766">
    <property type="entry name" value="TPP_enzyme_TPP-bd"/>
</dbReference>
<protein>
    <submittedName>
        <fullName evidence="7">Thiamine pyrophosphate-binding protein</fullName>
    </submittedName>
</protein>
<feature type="domain" description="Thiamine pyrophosphate enzyme N-terminal TPP-binding" evidence="6">
    <location>
        <begin position="14"/>
        <end position="126"/>
    </location>
</feature>
<dbReference type="SUPFAM" id="SSF52518">
    <property type="entry name" value="Thiamin diphosphate-binding fold (THDP-binding)"/>
    <property type="match status" value="2"/>
</dbReference>
<dbReference type="Pfam" id="PF00205">
    <property type="entry name" value="TPP_enzyme_M"/>
    <property type="match status" value="1"/>
</dbReference>
<gene>
    <name evidence="7" type="ORF">K1W69_08835</name>
</gene>
<keyword evidence="2 3" id="KW-0786">Thiamine pyrophosphate</keyword>
<dbReference type="GO" id="GO:0030976">
    <property type="term" value="F:thiamine pyrophosphate binding"/>
    <property type="evidence" value="ECO:0007669"/>
    <property type="project" value="InterPro"/>
</dbReference>
<sequence length="566" mass="61676">MDRTNTGQTESRAGGEILVDGLLAQGADTIFGVPGESFLAVLDAIHDRSDRIRFINCRQEGGAAFMADAYAKMTGKPGLCLVTRGPGACNASIGVHTAWQDSTPMVVMIGQIPHDHKEREAFQEVEYKYMFEPFAKWICEVDSPERLPEHLSHAFHLAQAGRPGPVVLVLPEDVLSGHAVTGDLPAAIVARPAPREDELDRICAALDEAERPLCILGGPGWTKEAKQSFESFAEDYGLPVVSSLRCQDYFDNAHPCYVGDFGISANADVVARVRDADLLLVIGARLGDMTTQGYTAPKPPRANQFLIHVHPDANEFGRVYYADLPVVANTSAFAQCLSGRKAAPTQDRLDWIRSGRESYEALLTPPKQPGSLDMGLVIDALRKRLPDDAIITNGAGNYATWIHKFMQFRRFRSQLAPTSGAMGYGIPAAAAAKIAEPARKVVSFAGDGCFQMNGQELGVMMQYGLDPLIIVVNNSIYGTIRMHQEREYPEHVYGTNLTNPDFTALAAAYGFHSEVLARSEDIDAVLDRAMAAKGAALIECRIDPEGISPRMTISSLRKMALERQGR</sequence>
<feature type="domain" description="Thiamine pyrophosphate enzyme TPP-binding" evidence="5">
    <location>
        <begin position="394"/>
        <end position="540"/>
    </location>
</feature>
<organism evidence="7 8">
    <name type="scientific">Flavimaribacter sediminis</name>
    <dbReference type="NCBI Taxonomy" id="2865987"/>
    <lineage>
        <taxon>Bacteria</taxon>
        <taxon>Pseudomonadati</taxon>
        <taxon>Pseudomonadota</taxon>
        <taxon>Alphaproteobacteria</taxon>
        <taxon>Hyphomicrobiales</taxon>
        <taxon>Rhizobiaceae</taxon>
        <taxon>Flavimaribacter</taxon>
    </lineage>
</organism>
<evidence type="ECO:0000256" key="2">
    <source>
        <dbReference type="ARBA" id="ARBA00023052"/>
    </source>
</evidence>
<evidence type="ECO:0000256" key="3">
    <source>
        <dbReference type="RuleBase" id="RU362132"/>
    </source>
</evidence>
<dbReference type="AlphaFoldDB" id="A0AAE2ZM37"/>
<comment type="similarity">
    <text evidence="1 3">Belongs to the TPP enzyme family.</text>
</comment>
<dbReference type="CDD" id="cd07035">
    <property type="entry name" value="TPP_PYR_POX_like"/>
    <property type="match status" value="1"/>
</dbReference>
<evidence type="ECO:0000259" key="5">
    <source>
        <dbReference type="Pfam" id="PF02775"/>
    </source>
</evidence>
<evidence type="ECO:0000256" key="1">
    <source>
        <dbReference type="ARBA" id="ARBA00007812"/>
    </source>
</evidence>
<dbReference type="Pfam" id="PF02776">
    <property type="entry name" value="TPP_enzyme_N"/>
    <property type="match status" value="1"/>
</dbReference>
<comment type="caution">
    <text evidence="7">The sequence shown here is derived from an EMBL/GenBank/DDBJ whole genome shotgun (WGS) entry which is preliminary data.</text>
</comment>
<feature type="domain" description="Thiamine pyrophosphate enzyme central" evidence="4">
    <location>
        <begin position="199"/>
        <end position="336"/>
    </location>
</feature>
<name>A0AAE2ZM37_9HYPH</name>
<dbReference type="FunFam" id="3.40.50.970:FF:000007">
    <property type="entry name" value="Acetolactate synthase"/>
    <property type="match status" value="1"/>
</dbReference>
<proteinExistence type="inferred from homology"/>
<dbReference type="InterPro" id="IPR029035">
    <property type="entry name" value="DHS-like_NAD/FAD-binding_dom"/>
</dbReference>
<dbReference type="CDD" id="cd00568">
    <property type="entry name" value="TPP_enzymes"/>
    <property type="match status" value="1"/>
</dbReference>
<dbReference type="GO" id="GO:0003984">
    <property type="term" value="F:acetolactate synthase activity"/>
    <property type="evidence" value="ECO:0007669"/>
    <property type="project" value="TreeGrafter"/>
</dbReference>
<dbReference type="NCBIfam" id="NF006052">
    <property type="entry name" value="PRK08199.1"/>
    <property type="match status" value="1"/>
</dbReference>
<dbReference type="InterPro" id="IPR045229">
    <property type="entry name" value="TPP_enz"/>
</dbReference>
<dbReference type="SUPFAM" id="SSF52467">
    <property type="entry name" value="DHS-like NAD/FAD-binding domain"/>
    <property type="match status" value="1"/>
</dbReference>
<evidence type="ECO:0000259" key="6">
    <source>
        <dbReference type="Pfam" id="PF02776"/>
    </source>
</evidence>
<evidence type="ECO:0000259" key="4">
    <source>
        <dbReference type="Pfam" id="PF00205"/>
    </source>
</evidence>
<dbReference type="GO" id="GO:0009097">
    <property type="term" value="P:isoleucine biosynthetic process"/>
    <property type="evidence" value="ECO:0007669"/>
    <property type="project" value="TreeGrafter"/>
</dbReference>
<dbReference type="PANTHER" id="PTHR18968">
    <property type="entry name" value="THIAMINE PYROPHOSPHATE ENZYMES"/>
    <property type="match status" value="1"/>
</dbReference>
<dbReference type="RefSeq" id="WP_220228009.1">
    <property type="nucleotide sequence ID" value="NZ_JAICBX010000002.1"/>
</dbReference>